<dbReference type="SUPFAM" id="SSF53448">
    <property type="entry name" value="Nucleotide-diphospho-sugar transferases"/>
    <property type="match status" value="1"/>
</dbReference>
<dbReference type="EMBL" id="JAQNWR010000020">
    <property type="protein sequence ID" value="MDC2410623.1"/>
    <property type="molecule type" value="Genomic_DNA"/>
</dbReference>
<comment type="caution">
    <text evidence="4">The sequence shown here is derived from an EMBL/GenBank/DDBJ whole genome shotgun (WGS) entry which is preliminary data.</text>
</comment>
<evidence type="ECO:0000256" key="2">
    <source>
        <dbReference type="ARBA" id="ARBA00022679"/>
    </source>
</evidence>
<organism evidence="4 5">
    <name type="scientific">Bacteroides ovatus</name>
    <dbReference type="NCBI Taxonomy" id="28116"/>
    <lineage>
        <taxon>Bacteria</taxon>
        <taxon>Pseudomonadati</taxon>
        <taxon>Bacteroidota</taxon>
        <taxon>Bacteroidia</taxon>
        <taxon>Bacteroidales</taxon>
        <taxon>Bacteroidaceae</taxon>
        <taxon>Bacteroides</taxon>
    </lineage>
</organism>
<protein>
    <submittedName>
        <fullName evidence="4">Glycosyltransferase family 2 protein</fullName>
    </submittedName>
</protein>
<evidence type="ECO:0000259" key="3">
    <source>
        <dbReference type="Pfam" id="PF00535"/>
    </source>
</evidence>
<reference evidence="4" key="1">
    <citation type="submission" date="2022-10" db="EMBL/GenBank/DDBJ databases">
        <title>Human gut microbiome strain richness.</title>
        <authorList>
            <person name="Chen-Liaw A."/>
        </authorList>
    </citation>
    <scope>NUCLEOTIDE SEQUENCE</scope>
    <source>
        <strain evidence="4">F7_m1001271B151109d0_201107</strain>
    </source>
</reference>
<dbReference type="InterPro" id="IPR001173">
    <property type="entry name" value="Glyco_trans_2-like"/>
</dbReference>
<dbReference type="GO" id="GO:0016758">
    <property type="term" value="F:hexosyltransferase activity"/>
    <property type="evidence" value="ECO:0007669"/>
    <property type="project" value="UniProtKB-ARBA"/>
</dbReference>
<feature type="domain" description="Glycosyltransferase 2-like" evidence="3">
    <location>
        <begin position="6"/>
        <end position="140"/>
    </location>
</feature>
<sequence>MNPQVSIVTPVYKVESYIAECVQSVINQDYDNIEFILVDDCGGDNSIHIAEELLAGSTKSGFSYKILRHEYNRGVSAARNTAMHAATGDYIFCLDSDDRLMAECISKLAKKAVNDDADIVMCGHQSEAEALNRGGFMNAPISIIEGRNSILNALCDQWFNVAPWCKLLKRSFILQNKLFFLEGIINEDNLWTFQLCLAAHKISFLKEDLYFYRYNKSSIMSDSKQLVILNSNKIILQNFLNEIIHIASLWNNISIYKIYMRQLILYYTMLIKYGRTDDLQKFVRELGKYKYCSEYFSFWKSEVATYYRMWNIAFLLPSFLRIFYIKAIVCAQEKVTS</sequence>
<gene>
    <name evidence="4" type="ORF">PO240_22350</name>
</gene>
<dbReference type="Proteomes" id="UP001214017">
    <property type="component" value="Unassembled WGS sequence"/>
</dbReference>
<dbReference type="Gene3D" id="3.90.550.10">
    <property type="entry name" value="Spore Coat Polysaccharide Biosynthesis Protein SpsA, Chain A"/>
    <property type="match status" value="1"/>
</dbReference>
<proteinExistence type="predicted"/>
<dbReference type="PANTHER" id="PTHR22916">
    <property type="entry name" value="GLYCOSYLTRANSFERASE"/>
    <property type="match status" value="1"/>
</dbReference>
<keyword evidence="2" id="KW-0808">Transferase</keyword>
<evidence type="ECO:0000256" key="1">
    <source>
        <dbReference type="ARBA" id="ARBA00022676"/>
    </source>
</evidence>
<dbReference type="PANTHER" id="PTHR22916:SF51">
    <property type="entry name" value="GLYCOSYLTRANSFERASE EPSH-RELATED"/>
    <property type="match status" value="1"/>
</dbReference>
<dbReference type="RefSeq" id="WP_004319228.1">
    <property type="nucleotide sequence ID" value="NZ_DAWECN010000033.1"/>
</dbReference>
<name>A0AAP3WM06_BACOV</name>
<dbReference type="CDD" id="cd00761">
    <property type="entry name" value="Glyco_tranf_GTA_type"/>
    <property type="match status" value="1"/>
</dbReference>
<dbReference type="Pfam" id="PF00535">
    <property type="entry name" value="Glycos_transf_2"/>
    <property type="match status" value="1"/>
</dbReference>
<dbReference type="InterPro" id="IPR029044">
    <property type="entry name" value="Nucleotide-diphossugar_trans"/>
</dbReference>
<evidence type="ECO:0000313" key="4">
    <source>
        <dbReference type="EMBL" id="MDC2410623.1"/>
    </source>
</evidence>
<evidence type="ECO:0000313" key="5">
    <source>
        <dbReference type="Proteomes" id="UP001214017"/>
    </source>
</evidence>
<dbReference type="AlphaFoldDB" id="A0AAP3WM06"/>
<keyword evidence="1" id="KW-0328">Glycosyltransferase</keyword>
<accession>A0AAP3WM06</accession>